<dbReference type="Proteomes" id="UP000273158">
    <property type="component" value="Unassembled WGS sequence"/>
</dbReference>
<dbReference type="AlphaFoldDB" id="A0A498BRI4"/>
<sequence>MASRLGPLTAVAAAGAGVPAVAIGDVAVRHVRLTTGGVELWDGTHAQEAVVWDEVVELRTDLPTTILPSPRLADSVGPVLLGILGGGYVSEPNRAAVTVRTRSAGDREWEIDGHHVTGYRRRDAAVAVRLAQRLVDDAPSRALLAVPDELIARIGVRIHPRR</sequence>
<evidence type="ECO:0000313" key="2">
    <source>
        <dbReference type="Proteomes" id="UP000273158"/>
    </source>
</evidence>
<reference evidence="1 2" key="1">
    <citation type="journal article" date="2015" name="Stand. Genomic Sci.">
        <title>Genomic Encyclopedia of Bacterial and Archaeal Type Strains, Phase III: the genomes of soil and plant-associated and newly described type strains.</title>
        <authorList>
            <person name="Whitman W.B."/>
            <person name="Woyke T."/>
            <person name="Klenk H.P."/>
            <person name="Zhou Y."/>
            <person name="Lilburn T.G."/>
            <person name="Beck B.J."/>
            <person name="De Vos P."/>
            <person name="Vandamme P."/>
            <person name="Eisen J.A."/>
            <person name="Garrity G."/>
            <person name="Hugenholtz P."/>
            <person name="Kyrpides N.C."/>
        </authorList>
    </citation>
    <scope>NUCLEOTIDE SEQUENCE [LARGE SCALE GENOMIC DNA]</scope>
    <source>
        <strain evidence="1 2">S2T63</strain>
    </source>
</reference>
<gene>
    <name evidence="1" type="ORF">C7474_2858</name>
</gene>
<keyword evidence="2" id="KW-1185">Reference proteome</keyword>
<accession>A0A498BRI4</accession>
<evidence type="ECO:0000313" key="1">
    <source>
        <dbReference type="EMBL" id="RLK46673.1"/>
    </source>
</evidence>
<dbReference type="EMBL" id="RCDB01000004">
    <property type="protein sequence ID" value="RLK46673.1"/>
    <property type="molecule type" value="Genomic_DNA"/>
</dbReference>
<name>A0A498BRI4_9MICO</name>
<comment type="caution">
    <text evidence="1">The sequence shown here is derived from an EMBL/GenBank/DDBJ whole genome shotgun (WGS) entry which is preliminary data.</text>
</comment>
<protein>
    <submittedName>
        <fullName evidence="1">Uncharacterized protein</fullName>
    </submittedName>
</protein>
<proteinExistence type="predicted"/>
<organism evidence="1 2">
    <name type="scientific">Microbacterium telephonicum</name>
    <dbReference type="NCBI Taxonomy" id="1714841"/>
    <lineage>
        <taxon>Bacteria</taxon>
        <taxon>Bacillati</taxon>
        <taxon>Actinomycetota</taxon>
        <taxon>Actinomycetes</taxon>
        <taxon>Micrococcales</taxon>
        <taxon>Microbacteriaceae</taxon>
        <taxon>Microbacterium</taxon>
    </lineage>
</organism>
<dbReference type="RefSeq" id="WP_147436728.1">
    <property type="nucleotide sequence ID" value="NZ_RCDB01000004.1"/>
</dbReference>